<dbReference type="GO" id="GO:0022857">
    <property type="term" value="F:transmembrane transporter activity"/>
    <property type="evidence" value="ECO:0007669"/>
    <property type="project" value="TreeGrafter"/>
</dbReference>
<dbReference type="Pfam" id="PF12704">
    <property type="entry name" value="MacB_PCD"/>
    <property type="match status" value="1"/>
</dbReference>
<dbReference type="Proteomes" id="UP000029556">
    <property type="component" value="Unassembled WGS sequence"/>
</dbReference>
<evidence type="ECO:0000256" key="5">
    <source>
        <dbReference type="ARBA" id="ARBA00023136"/>
    </source>
</evidence>
<evidence type="ECO:0000256" key="4">
    <source>
        <dbReference type="ARBA" id="ARBA00022989"/>
    </source>
</evidence>
<keyword evidence="2" id="KW-1003">Cell membrane</keyword>
<feature type="transmembrane region" description="Helical" evidence="6">
    <location>
        <begin position="425"/>
        <end position="450"/>
    </location>
</feature>
<sequence length="795" mass="91138">MKQLFNLKSYFTFLSRNKVYTAINVFGLSISLMFVLLIGVYTWQEKSVDRQHSKGDHIYAMGIDFYEDHDKGLGFHHAILSRFRKNYPEIENTCGFVVSDMRLQKGDEFYKATVLETDSTFFSMFDFKLLQGDRQTCLNDRNNVVVTKRFANKWFGTEEVLGREITWNDSIRYHVTGVVEDFDNTIINKNVEMIIDFSWEWYHNTANMDESFPKAVNFSGASIFLQVRKGTKMMGREKEFGKFIHSFWPDFDKVPFYCRPFLVPLNKIYFSGYESYNDNLRTGNSRVVNLLFIVGLVVLLFAIMNYINLTVAQSGYRAREMAARRLFGAKRKHIILRLMIESSTLCFISLLVAVSLALAFAPMTGRLLSTTMDMRVLATPVVIGLLLAFTLLVGFISGIFPAYVLSKAKPIEVVRGTFRHRTKMVLGRVFIVVQNIITIVMLACATIMSLQMLHLVNAPLGFNTKNLICLYQGEAFSSTDFPVFLNKVKQVSGVKLVSCSDGTPQDGGNNNTVTGKDKVYSFQMLIGDPNYMKVYGLSLKHDNHVGHRPVIYLNDQAVGDLKMKPTDSHMSNFYKQTKFFLFPDDAAFGGILNDFRLRNITETKVYPLLLCIKDKVENPWNVTIQFEGNPAKTYKEIQRIYKEVFHEELNQAHPFVDKSIESVFESELRLSKIIALFAFIAIVISLLGLVAMSTYFIQQRSKEIAIRKVFGSTSNRIRRDLIRTFLQYVAVAFIISVPVIWYFAGQWISQYSYRIVWWPWIIVAGILVLLISFCAVAIQSYMASNENPVKNIKQE</sequence>
<protein>
    <submittedName>
        <fullName evidence="9">ABC transporter permease</fullName>
    </submittedName>
</protein>
<comment type="subcellular location">
    <subcellularLocation>
        <location evidence="1">Cell membrane</location>
        <topology evidence="1">Multi-pass membrane protein</topology>
    </subcellularLocation>
</comment>
<feature type="transmembrane region" description="Helical" evidence="6">
    <location>
        <begin position="725"/>
        <end position="744"/>
    </location>
</feature>
<feature type="domain" description="ABC3 transporter permease C-terminal" evidence="7">
    <location>
        <begin position="676"/>
        <end position="788"/>
    </location>
</feature>
<reference evidence="9 10" key="1">
    <citation type="submission" date="2014-07" db="EMBL/GenBank/DDBJ databases">
        <authorList>
            <person name="McCorrison J."/>
            <person name="Sanka R."/>
            <person name="Torralba M."/>
            <person name="Gillis M."/>
            <person name="Haft D.H."/>
            <person name="Methe B."/>
            <person name="Sutton G."/>
            <person name="Nelson K.E."/>
        </authorList>
    </citation>
    <scope>NUCLEOTIDE SEQUENCE [LARGE SCALE GENOMIC DNA]</scope>
    <source>
        <strain evidence="9 10">DNF00853</strain>
    </source>
</reference>
<keyword evidence="4 6" id="KW-1133">Transmembrane helix</keyword>
<evidence type="ECO:0000313" key="9">
    <source>
        <dbReference type="EMBL" id="KGF33801.1"/>
    </source>
</evidence>
<evidence type="ECO:0000256" key="3">
    <source>
        <dbReference type="ARBA" id="ARBA00022692"/>
    </source>
</evidence>
<evidence type="ECO:0000256" key="1">
    <source>
        <dbReference type="ARBA" id="ARBA00004651"/>
    </source>
</evidence>
<organism evidence="9 10">
    <name type="scientific">Hoylesella buccalis DNF00853</name>
    <dbReference type="NCBI Taxonomy" id="1401074"/>
    <lineage>
        <taxon>Bacteria</taxon>
        <taxon>Pseudomonadati</taxon>
        <taxon>Bacteroidota</taxon>
        <taxon>Bacteroidia</taxon>
        <taxon>Bacteroidales</taxon>
        <taxon>Prevotellaceae</taxon>
        <taxon>Hoylesella</taxon>
    </lineage>
</organism>
<feature type="transmembrane region" description="Helical" evidence="6">
    <location>
        <begin position="290"/>
        <end position="313"/>
    </location>
</feature>
<dbReference type="Pfam" id="PF02687">
    <property type="entry name" value="FtsX"/>
    <property type="match status" value="2"/>
</dbReference>
<feature type="transmembrane region" description="Helical" evidence="6">
    <location>
        <begin position="756"/>
        <end position="778"/>
    </location>
</feature>
<dbReference type="EMBL" id="JRNN01000078">
    <property type="protein sequence ID" value="KGF33801.1"/>
    <property type="molecule type" value="Genomic_DNA"/>
</dbReference>
<evidence type="ECO:0000259" key="8">
    <source>
        <dbReference type="Pfam" id="PF12704"/>
    </source>
</evidence>
<feature type="transmembrane region" description="Helical" evidence="6">
    <location>
        <begin position="21"/>
        <end position="43"/>
    </location>
</feature>
<feature type="domain" description="MacB-like periplasmic core" evidence="8">
    <location>
        <begin position="21"/>
        <end position="231"/>
    </location>
</feature>
<gene>
    <name evidence="9" type="ORF">HMPREF2137_10285</name>
</gene>
<keyword evidence="5 6" id="KW-0472">Membrane</keyword>
<feature type="domain" description="ABC3 transporter permease C-terminal" evidence="7">
    <location>
        <begin position="293"/>
        <end position="410"/>
    </location>
</feature>
<dbReference type="PANTHER" id="PTHR30572">
    <property type="entry name" value="MEMBRANE COMPONENT OF TRANSPORTER-RELATED"/>
    <property type="match status" value="1"/>
</dbReference>
<dbReference type="RefSeq" id="WP_036874127.1">
    <property type="nucleotide sequence ID" value="NZ_JRNN01000078.1"/>
</dbReference>
<proteinExistence type="predicted"/>
<dbReference type="PANTHER" id="PTHR30572:SF18">
    <property type="entry name" value="ABC-TYPE MACROLIDE FAMILY EXPORT SYSTEM PERMEASE COMPONENT 2"/>
    <property type="match status" value="1"/>
</dbReference>
<evidence type="ECO:0000313" key="10">
    <source>
        <dbReference type="Proteomes" id="UP000029556"/>
    </source>
</evidence>
<dbReference type="GO" id="GO:0005886">
    <property type="term" value="C:plasma membrane"/>
    <property type="evidence" value="ECO:0007669"/>
    <property type="project" value="UniProtKB-SubCell"/>
</dbReference>
<feature type="transmembrane region" description="Helical" evidence="6">
    <location>
        <begin position="334"/>
        <end position="361"/>
    </location>
</feature>
<comment type="caution">
    <text evidence="9">The sequence shown here is derived from an EMBL/GenBank/DDBJ whole genome shotgun (WGS) entry which is preliminary data.</text>
</comment>
<dbReference type="AlphaFoldDB" id="A0A095ZHL6"/>
<dbReference type="InterPro" id="IPR050250">
    <property type="entry name" value="Macrolide_Exporter_MacB"/>
</dbReference>
<dbReference type="InterPro" id="IPR003838">
    <property type="entry name" value="ABC3_permease_C"/>
</dbReference>
<name>A0A095ZHL6_9BACT</name>
<accession>A0A095ZHL6</accession>
<feature type="transmembrane region" description="Helical" evidence="6">
    <location>
        <begin position="673"/>
        <end position="697"/>
    </location>
</feature>
<feature type="transmembrane region" description="Helical" evidence="6">
    <location>
        <begin position="381"/>
        <end position="405"/>
    </location>
</feature>
<dbReference type="InterPro" id="IPR025857">
    <property type="entry name" value="MacB_PCD"/>
</dbReference>
<evidence type="ECO:0000256" key="2">
    <source>
        <dbReference type="ARBA" id="ARBA00022475"/>
    </source>
</evidence>
<evidence type="ECO:0000256" key="6">
    <source>
        <dbReference type="SAM" id="Phobius"/>
    </source>
</evidence>
<evidence type="ECO:0000259" key="7">
    <source>
        <dbReference type="Pfam" id="PF02687"/>
    </source>
</evidence>
<dbReference type="OrthoDB" id="973976at2"/>
<keyword evidence="3 6" id="KW-0812">Transmembrane</keyword>